<comment type="similarity">
    <text evidence="2">Belongs to the MRG family.</text>
</comment>
<dbReference type="GO" id="GO:0006325">
    <property type="term" value="P:chromatin organization"/>
    <property type="evidence" value="ECO:0007669"/>
    <property type="project" value="UniProtKB-KW"/>
</dbReference>
<sequence>MSQASSSSSSSSNSSNGSPNNLSSTAQSQLFSFQDNEKVLCYHGPMLYTATVRVFYVVSLLDSETLVKEINSQYVDASGEAGLYYKIHYHGWNSRSDEWVPQNRILKMNEENISLQNILQEELKNRPSAVAARANATANQQEVNNIANTTTVHMEVDVVDNSNKDSLLENDTSNTELTSPLVAAATNNKNVTDENNHQSTNNQVIKDARPHKTNGTYKETTTTANFAVTDNNNINGNNSTTKTIPKPIKTSETPPAPPHLSTKDKKTIPEDGITKSTRSKAKAKFNNSSTLINGTTSTATAPTPTTSNRGRKRKQPIDDATTTAIASTSKAAASTSTRVNGNATTSATVNNPQKKPKKNKITVDVNDDLKVKLIDDWEWITSQYQLLPLPRTKTVEIILEDYHNHKIEENKKSKETNGVRHRGRGRPAKNPQEEILRENLASVKSLFNEVLGTQLLYRAERQQYFDFRAANGGVDCSAYYGAEHLMRLLVILPRIVETTDMREVKAEQLRDICQELISFLGDRTDVYFSEIYDNAPPVYIRLSENF</sequence>
<feature type="compositionally biased region" description="Polar residues" evidence="8">
    <location>
        <begin position="285"/>
        <end position="294"/>
    </location>
</feature>
<name>A0A9N8V6J8_9GLOM</name>
<evidence type="ECO:0000256" key="2">
    <source>
        <dbReference type="ARBA" id="ARBA00009093"/>
    </source>
</evidence>
<evidence type="ECO:0000256" key="8">
    <source>
        <dbReference type="SAM" id="MobiDB-lite"/>
    </source>
</evidence>
<dbReference type="InterPro" id="IPR053820">
    <property type="entry name" value="MSL3_chromo-like"/>
</dbReference>
<comment type="caution">
    <text evidence="11">The sequence shown here is derived from an EMBL/GenBank/DDBJ whole genome shotgun (WGS) entry which is preliminary data.</text>
</comment>
<evidence type="ECO:0000313" key="11">
    <source>
        <dbReference type="EMBL" id="CAG8445492.1"/>
    </source>
</evidence>
<evidence type="ECO:0000313" key="12">
    <source>
        <dbReference type="Proteomes" id="UP000789508"/>
    </source>
</evidence>
<dbReference type="SUPFAM" id="SSF54160">
    <property type="entry name" value="Chromo domain-like"/>
    <property type="match status" value="1"/>
</dbReference>
<dbReference type="Gene3D" id="1.10.274.30">
    <property type="entry name" value="MRG domain"/>
    <property type="match status" value="1"/>
</dbReference>
<feature type="domain" description="MRG" evidence="9">
    <location>
        <begin position="349"/>
        <end position="533"/>
    </location>
</feature>
<dbReference type="PANTHER" id="PTHR10880:SF15">
    <property type="entry name" value="MSL COMPLEX SUBUNIT 3"/>
    <property type="match status" value="1"/>
</dbReference>
<keyword evidence="7" id="KW-0539">Nucleus</keyword>
<dbReference type="InterPro" id="IPR008676">
    <property type="entry name" value="MRG"/>
</dbReference>
<feature type="region of interest" description="Disordered" evidence="8">
    <location>
        <begin position="1"/>
        <end position="23"/>
    </location>
</feature>
<feature type="compositionally biased region" description="Low complexity" evidence="8">
    <location>
        <begin position="295"/>
        <end position="307"/>
    </location>
</feature>
<evidence type="ECO:0000256" key="1">
    <source>
        <dbReference type="ARBA" id="ARBA00004123"/>
    </source>
</evidence>
<evidence type="ECO:0000256" key="4">
    <source>
        <dbReference type="ARBA" id="ARBA00022853"/>
    </source>
</evidence>
<proteinExistence type="inferred from homology"/>
<evidence type="ECO:0000256" key="3">
    <source>
        <dbReference type="ARBA" id="ARBA00018505"/>
    </source>
</evidence>
<dbReference type="EMBL" id="CAJVPS010000050">
    <property type="protein sequence ID" value="CAG8445492.1"/>
    <property type="molecule type" value="Genomic_DNA"/>
</dbReference>
<protein>
    <recommendedName>
        <fullName evidence="3">Chromatin modification-related protein EAF3</fullName>
    </recommendedName>
</protein>
<evidence type="ECO:0000256" key="6">
    <source>
        <dbReference type="ARBA" id="ARBA00023163"/>
    </source>
</evidence>
<accession>A0A9N8V6J8</accession>
<dbReference type="Pfam" id="PF22732">
    <property type="entry name" value="MSL3_chromo-like"/>
    <property type="match status" value="1"/>
</dbReference>
<dbReference type="Pfam" id="PF05712">
    <property type="entry name" value="MRG"/>
    <property type="match status" value="1"/>
</dbReference>
<dbReference type="Gene3D" id="2.30.30.140">
    <property type="match status" value="1"/>
</dbReference>
<organism evidence="11 12">
    <name type="scientific">Ambispora leptoticha</name>
    <dbReference type="NCBI Taxonomy" id="144679"/>
    <lineage>
        <taxon>Eukaryota</taxon>
        <taxon>Fungi</taxon>
        <taxon>Fungi incertae sedis</taxon>
        <taxon>Mucoromycota</taxon>
        <taxon>Glomeromycotina</taxon>
        <taxon>Glomeromycetes</taxon>
        <taxon>Archaeosporales</taxon>
        <taxon>Ambisporaceae</taxon>
        <taxon>Ambispora</taxon>
    </lineage>
</organism>
<dbReference type="OrthoDB" id="124855at2759"/>
<dbReference type="InterPro" id="IPR026541">
    <property type="entry name" value="MRG_dom"/>
</dbReference>
<feature type="compositionally biased region" description="Basic and acidic residues" evidence="8">
    <location>
        <begin position="261"/>
        <end position="273"/>
    </location>
</feature>
<dbReference type="GO" id="GO:0005634">
    <property type="term" value="C:nucleus"/>
    <property type="evidence" value="ECO:0007669"/>
    <property type="project" value="UniProtKB-SubCell"/>
</dbReference>
<dbReference type="PROSITE" id="PS51640">
    <property type="entry name" value="MRG"/>
    <property type="match status" value="1"/>
</dbReference>
<dbReference type="Proteomes" id="UP000789508">
    <property type="component" value="Unassembled WGS sequence"/>
</dbReference>
<keyword evidence="6" id="KW-0804">Transcription</keyword>
<evidence type="ECO:0000256" key="7">
    <source>
        <dbReference type="ARBA" id="ARBA00023242"/>
    </source>
</evidence>
<dbReference type="InterPro" id="IPR016197">
    <property type="entry name" value="Chromo-like_dom_sf"/>
</dbReference>
<comment type="subcellular location">
    <subcellularLocation>
        <location evidence="1">Nucleus</location>
    </subcellularLocation>
</comment>
<reference evidence="11" key="1">
    <citation type="submission" date="2021-06" db="EMBL/GenBank/DDBJ databases">
        <authorList>
            <person name="Kallberg Y."/>
            <person name="Tangrot J."/>
            <person name="Rosling A."/>
        </authorList>
    </citation>
    <scope>NUCLEOTIDE SEQUENCE</scope>
    <source>
        <strain evidence="11">FL130A</strain>
    </source>
</reference>
<evidence type="ECO:0000256" key="5">
    <source>
        <dbReference type="ARBA" id="ARBA00023015"/>
    </source>
</evidence>
<dbReference type="PANTHER" id="PTHR10880">
    <property type="entry name" value="MORTALITY FACTOR 4-LIKE PROTEIN"/>
    <property type="match status" value="1"/>
</dbReference>
<dbReference type="AlphaFoldDB" id="A0A9N8V6J8"/>
<dbReference type="InterPro" id="IPR038217">
    <property type="entry name" value="MRG_C_sf"/>
</dbReference>
<dbReference type="GO" id="GO:0035267">
    <property type="term" value="C:NuA4 histone acetyltransferase complex"/>
    <property type="evidence" value="ECO:0007669"/>
    <property type="project" value="TreeGrafter"/>
</dbReference>
<feature type="compositionally biased region" description="Polar residues" evidence="8">
    <location>
        <begin position="338"/>
        <end position="349"/>
    </location>
</feature>
<evidence type="ECO:0000259" key="10">
    <source>
        <dbReference type="Pfam" id="PF22732"/>
    </source>
</evidence>
<keyword evidence="4" id="KW-0156">Chromatin regulator</keyword>
<feature type="compositionally biased region" description="Low complexity" evidence="8">
    <location>
        <begin position="231"/>
        <end position="253"/>
    </location>
</feature>
<dbReference type="GO" id="GO:0006355">
    <property type="term" value="P:regulation of DNA-templated transcription"/>
    <property type="evidence" value="ECO:0007669"/>
    <property type="project" value="InterPro"/>
</dbReference>
<gene>
    <name evidence="11" type="ORF">ALEPTO_LOCUS646</name>
</gene>
<feature type="domain" description="MSL3 chromodomain-like" evidence="10">
    <location>
        <begin position="33"/>
        <end position="121"/>
    </location>
</feature>
<keyword evidence="5" id="KW-0805">Transcription regulation</keyword>
<evidence type="ECO:0000259" key="9">
    <source>
        <dbReference type="Pfam" id="PF05712"/>
    </source>
</evidence>
<feature type="region of interest" description="Disordered" evidence="8">
    <location>
        <begin position="228"/>
        <end position="361"/>
    </location>
</feature>
<keyword evidence="12" id="KW-1185">Reference proteome</keyword>
<feature type="compositionally biased region" description="Low complexity" evidence="8">
    <location>
        <begin position="320"/>
        <end position="337"/>
    </location>
</feature>